<keyword evidence="3" id="KW-1185">Reference proteome</keyword>
<evidence type="ECO:0000256" key="1">
    <source>
        <dbReference type="SAM" id="MobiDB-lite"/>
    </source>
</evidence>
<protein>
    <submittedName>
        <fullName evidence="2">Uncharacterized protein</fullName>
    </submittedName>
</protein>
<evidence type="ECO:0000313" key="2">
    <source>
        <dbReference type="EMBL" id="RWR75671.1"/>
    </source>
</evidence>
<dbReference type="OrthoDB" id="1869542at2759"/>
<reference evidence="2 3" key="1">
    <citation type="journal article" date="2019" name="Nat. Plants">
        <title>Stout camphor tree genome fills gaps in understanding of flowering plant genome evolution.</title>
        <authorList>
            <person name="Chaw S.M."/>
            <person name="Liu Y.C."/>
            <person name="Wu Y.W."/>
            <person name="Wang H.Y."/>
            <person name="Lin C.I."/>
            <person name="Wu C.S."/>
            <person name="Ke H.M."/>
            <person name="Chang L.Y."/>
            <person name="Hsu C.Y."/>
            <person name="Yang H.T."/>
            <person name="Sudianto E."/>
            <person name="Hsu M.H."/>
            <person name="Wu K.P."/>
            <person name="Wang L.N."/>
            <person name="Leebens-Mack J.H."/>
            <person name="Tsai I.J."/>
        </authorList>
    </citation>
    <scope>NUCLEOTIDE SEQUENCE [LARGE SCALE GENOMIC DNA]</scope>
    <source>
        <strain evidence="3">cv. Chaw 1501</strain>
        <tissue evidence="2">Young leaves</tissue>
    </source>
</reference>
<dbReference type="AlphaFoldDB" id="A0A3S4NDD9"/>
<accession>A0A3S4NDD9</accession>
<dbReference type="PANTHER" id="PTHR36387">
    <property type="entry name" value="UDP-N-ACETYLMURAMOYL-L-ALANYL-D-GLUTAMATE-2, 6-DIAMINOPIMELATE LIGASE"/>
    <property type="match status" value="1"/>
</dbReference>
<name>A0A3S4NDD9_9MAGN</name>
<feature type="compositionally biased region" description="Acidic residues" evidence="1">
    <location>
        <begin position="1"/>
        <end position="11"/>
    </location>
</feature>
<dbReference type="EMBL" id="QPKB01000002">
    <property type="protein sequence ID" value="RWR75671.1"/>
    <property type="molecule type" value="Genomic_DNA"/>
</dbReference>
<evidence type="ECO:0000313" key="3">
    <source>
        <dbReference type="Proteomes" id="UP000283530"/>
    </source>
</evidence>
<organism evidence="2 3">
    <name type="scientific">Cinnamomum micranthum f. kanehirae</name>
    <dbReference type="NCBI Taxonomy" id="337451"/>
    <lineage>
        <taxon>Eukaryota</taxon>
        <taxon>Viridiplantae</taxon>
        <taxon>Streptophyta</taxon>
        <taxon>Embryophyta</taxon>
        <taxon>Tracheophyta</taxon>
        <taxon>Spermatophyta</taxon>
        <taxon>Magnoliopsida</taxon>
        <taxon>Magnoliidae</taxon>
        <taxon>Laurales</taxon>
        <taxon>Lauraceae</taxon>
        <taxon>Cinnamomum</taxon>
    </lineage>
</organism>
<feature type="region of interest" description="Disordered" evidence="1">
    <location>
        <begin position="1"/>
        <end position="67"/>
    </location>
</feature>
<dbReference type="PANTHER" id="PTHR36387:SF2">
    <property type="entry name" value="UDP-N-ACETYLMURAMOYL-L-ALANYL-D-GLUTAMATE-2, 6-DIAMINOPIMELATE LIGASE"/>
    <property type="match status" value="1"/>
</dbReference>
<proteinExistence type="predicted"/>
<dbReference type="Proteomes" id="UP000283530">
    <property type="component" value="Unassembled WGS sequence"/>
</dbReference>
<gene>
    <name evidence="2" type="ORF">CKAN_00406700</name>
</gene>
<sequence>MERDDDSDAPEELTAQQGIEQEEEIRKVQKQNKMRVTQEGKERRRLWAQRKTQQSSAGGGAIEVSENKLHQETRDTLEMLPNDIVNLLASREKQVFHFDSEDEITNDKPTPKKKKLRNFGDKPVILKDIPPAECLHSSMDFLKKRKMKVPRSASVLKNSNQALRLLSTHGLLRNN</sequence>
<comment type="caution">
    <text evidence="2">The sequence shown here is derived from an EMBL/GenBank/DDBJ whole genome shotgun (WGS) entry which is preliminary data.</text>
</comment>